<reference evidence="3 4" key="1">
    <citation type="submission" date="2020-02" db="EMBL/GenBank/DDBJ databases">
        <title>Balneolaceae bacterium YR4-1, complete genome.</title>
        <authorList>
            <person name="Li Y."/>
            <person name="Wu S."/>
        </authorList>
    </citation>
    <scope>NUCLEOTIDE SEQUENCE [LARGE SCALE GENOMIC DNA]</scope>
    <source>
        <strain evidence="3 4">YR4-1</strain>
    </source>
</reference>
<feature type="modified residue" description="4-aspartylphosphate" evidence="1">
    <location>
        <position position="57"/>
    </location>
</feature>
<accession>A0A6M1SJY3</accession>
<gene>
    <name evidence="3" type="ORF">G3570_03085</name>
</gene>
<evidence type="ECO:0000259" key="2">
    <source>
        <dbReference type="PROSITE" id="PS50110"/>
    </source>
</evidence>
<dbReference type="AlphaFoldDB" id="A0A6M1SJY3"/>
<evidence type="ECO:0000256" key="1">
    <source>
        <dbReference type="PROSITE-ProRule" id="PRU00169"/>
    </source>
</evidence>
<organism evidence="3 4">
    <name type="scientific">Halalkalibaculum roseum</name>
    <dbReference type="NCBI Taxonomy" id="2709311"/>
    <lineage>
        <taxon>Bacteria</taxon>
        <taxon>Pseudomonadati</taxon>
        <taxon>Balneolota</taxon>
        <taxon>Balneolia</taxon>
        <taxon>Balneolales</taxon>
        <taxon>Balneolaceae</taxon>
        <taxon>Halalkalibaculum</taxon>
    </lineage>
</organism>
<dbReference type="RefSeq" id="WP_165139046.1">
    <property type="nucleotide sequence ID" value="NZ_JAALLT010000001.1"/>
</dbReference>
<dbReference type="Pfam" id="PF00072">
    <property type="entry name" value="Response_reg"/>
    <property type="match status" value="1"/>
</dbReference>
<dbReference type="PANTHER" id="PTHR43228:SF1">
    <property type="entry name" value="TWO-COMPONENT RESPONSE REGULATOR ARR22"/>
    <property type="match status" value="1"/>
</dbReference>
<dbReference type="PANTHER" id="PTHR43228">
    <property type="entry name" value="TWO-COMPONENT RESPONSE REGULATOR"/>
    <property type="match status" value="1"/>
</dbReference>
<dbReference type="PROSITE" id="PS50110">
    <property type="entry name" value="RESPONSE_REGULATORY"/>
    <property type="match status" value="1"/>
</dbReference>
<dbReference type="InterPro" id="IPR001789">
    <property type="entry name" value="Sig_transdc_resp-reg_receiver"/>
</dbReference>
<dbReference type="EMBL" id="JAALLT010000001">
    <property type="protein sequence ID" value="NGP75601.1"/>
    <property type="molecule type" value="Genomic_DNA"/>
</dbReference>
<dbReference type="InterPro" id="IPR052048">
    <property type="entry name" value="ST_Response_Regulator"/>
</dbReference>
<comment type="caution">
    <text evidence="3">The sequence shown here is derived from an EMBL/GenBank/DDBJ whole genome shotgun (WGS) entry which is preliminary data.</text>
</comment>
<name>A0A6M1SJY3_9BACT</name>
<keyword evidence="4" id="KW-1185">Reference proteome</keyword>
<dbReference type="GO" id="GO:0000160">
    <property type="term" value="P:phosphorelay signal transduction system"/>
    <property type="evidence" value="ECO:0007669"/>
    <property type="project" value="InterPro"/>
</dbReference>
<dbReference type="Proteomes" id="UP000473278">
    <property type="component" value="Unassembled WGS sequence"/>
</dbReference>
<dbReference type="SUPFAM" id="SSF52172">
    <property type="entry name" value="CheY-like"/>
    <property type="match status" value="1"/>
</dbReference>
<proteinExistence type="predicted"/>
<feature type="domain" description="Response regulatory" evidence="2">
    <location>
        <begin position="7"/>
        <end position="123"/>
    </location>
</feature>
<sequence length="124" mass="13683">MKGNGKKVLIVEDDLLISMLEQRMLTNLGFKISETVTSGEEAVDVFGNQHIDLIIMDIALEGKLDGVEASQQVRKSEPSVPIIFISGNIKQYEDEISKLSSPIIKISKPFTSQDLSEAVDQIFS</sequence>
<evidence type="ECO:0000313" key="4">
    <source>
        <dbReference type="Proteomes" id="UP000473278"/>
    </source>
</evidence>
<protein>
    <submittedName>
        <fullName evidence="3">Response regulator</fullName>
    </submittedName>
</protein>
<evidence type="ECO:0000313" key="3">
    <source>
        <dbReference type="EMBL" id="NGP75601.1"/>
    </source>
</evidence>
<dbReference type="InterPro" id="IPR011006">
    <property type="entry name" value="CheY-like_superfamily"/>
</dbReference>
<dbReference type="SMART" id="SM00448">
    <property type="entry name" value="REC"/>
    <property type="match status" value="1"/>
</dbReference>
<dbReference type="Gene3D" id="3.40.50.2300">
    <property type="match status" value="1"/>
</dbReference>
<keyword evidence="1" id="KW-0597">Phosphoprotein</keyword>